<sequence length="307" mass="33465">MVSTTPTAPDISAVRAVPTTIKDTRGYTVFRVVNAVLLVLVCLVTLYPFVNLIAQAFSSQGYIVAGEVNLWPKGFNLTTFETVFGDERFWTGYRNTIIQTVLATGIAMVLTTTMAYALSKRHLKGRSVFIGLVVVTMFFNGGLIPNYLLITNLGLKNTIWAIVLPNAISAFNLLVMKSFFENFPSDLEEAASIDGLTTYGIFGRIVLPLSKAVVATMVLFYAVSFWNAWFPAFLYLSDPGLQPVTLYLRNLLAGATGSGVEAGMETVQIGANIQAVAMLLTVLPIICFYPFIQKYFVSGVMLGSVKG</sequence>
<evidence type="ECO:0000313" key="9">
    <source>
        <dbReference type="EMBL" id="PRZ10337.1"/>
    </source>
</evidence>
<dbReference type="RefSeq" id="WP_106264778.1">
    <property type="nucleotide sequence ID" value="NZ_PVTX01000001.1"/>
</dbReference>
<dbReference type="InterPro" id="IPR000515">
    <property type="entry name" value="MetI-like"/>
</dbReference>
<evidence type="ECO:0000256" key="2">
    <source>
        <dbReference type="ARBA" id="ARBA00022448"/>
    </source>
</evidence>
<evidence type="ECO:0000256" key="4">
    <source>
        <dbReference type="ARBA" id="ARBA00022692"/>
    </source>
</evidence>
<protein>
    <submittedName>
        <fullName evidence="9">Carbohydrate ABC transporter membrane protein 2 (CUT1 family)</fullName>
    </submittedName>
</protein>
<keyword evidence="3" id="KW-1003">Cell membrane</keyword>
<feature type="transmembrane region" description="Helical" evidence="7">
    <location>
        <begin position="32"/>
        <end position="50"/>
    </location>
</feature>
<dbReference type="PROSITE" id="PS50928">
    <property type="entry name" value="ABC_TM1"/>
    <property type="match status" value="1"/>
</dbReference>
<feature type="transmembrane region" description="Helical" evidence="7">
    <location>
        <begin position="129"/>
        <end position="151"/>
    </location>
</feature>
<keyword evidence="6 7" id="KW-0472">Membrane</keyword>
<feature type="domain" description="ABC transmembrane type-1" evidence="8">
    <location>
        <begin position="93"/>
        <end position="291"/>
    </location>
</feature>
<comment type="subcellular location">
    <subcellularLocation>
        <location evidence="1 7">Cell membrane</location>
        <topology evidence="1 7">Multi-pass membrane protein</topology>
    </subcellularLocation>
</comment>
<evidence type="ECO:0000259" key="8">
    <source>
        <dbReference type="PROSITE" id="PS50928"/>
    </source>
</evidence>
<evidence type="ECO:0000313" key="10">
    <source>
        <dbReference type="Proteomes" id="UP000239895"/>
    </source>
</evidence>
<gene>
    <name evidence="9" type="ORF">BCL65_101482</name>
</gene>
<feature type="transmembrane region" description="Helical" evidence="7">
    <location>
        <begin position="273"/>
        <end position="292"/>
    </location>
</feature>
<evidence type="ECO:0000256" key="3">
    <source>
        <dbReference type="ARBA" id="ARBA00022475"/>
    </source>
</evidence>
<keyword evidence="4 7" id="KW-0812">Transmembrane</keyword>
<dbReference type="Proteomes" id="UP000239895">
    <property type="component" value="Unassembled WGS sequence"/>
</dbReference>
<comment type="similarity">
    <text evidence="7">Belongs to the binding-protein-dependent transport system permease family.</text>
</comment>
<evidence type="ECO:0000256" key="7">
    <source>
        <dbReference type="RuleBase" id="RU363032"/>
    </source>
</evidence>
<accession>A0ABX5EIM9</accession>
<keyword evidence="2 7" id="KW-0813">Transport</keyword>
<dbReference type="SUPFAM" id="SSF161098">
    <property type="entry name" value="MetI-like"/>
    <property type="match status" value="1"/>
</dbReference>
<dbReference type="Pfam" id="PF00528">
    <property type="entry name" value="BPD_transp_1"/>
    <property type="match status" value="1"/>
</dbReference>
<organism evidence="9 10">
    <name type="scientific">Isoptericola halotolerans</name>
    <dbReference type="NCBI Taxonomy" id="300560"/>
    <lineage>
        <taxon>Bacteria</taxon>
        <taxon>Bacillati</taxon>
        <taxon>Actinomycetota</taxon>
        <taxon>Actinomycetes</taxon>
        <taxon>Micrococcales</taxon>
        <taxon>Promicromonosporaceae</taxon>
        <taxon>Isoptericola</taxon>
    </lineage>
</organism>
<evidence type="ECO:0000256" key="5">
    <source>
        <dbReference type="ARBA" id="ARBA00022989"/>
    </source>
</evidence>
<dbReference type="CDD" id="cd06261">
    <property type="entry name" value="TM_PBP2"/>
    <property type="match status" value="1"/>
</dbReference>
<feature type="transmembrane region" description="Helical" evidence="7">
    <location>
        <begin position="212"/>
        <end position="236"/>
    </location>
</feature>
<dbReference type="PANTHER" id="PTHR43744:SF9">
    <property type="entry name" value="POLYGALACTURONAN_RHAMNOGALACTURONAN TRANSPORT SYSTEM PERMEASE PROTEIN YTCP"/>
    <property type="match status" value="1"/>
</dbReference>
<feature type="transmembrane region" description="Helical" evidence="7">
    <location>
        <begin position="157"/>
        <end position="175"/>
    </location>
</feature>
<name>A0ABX5EIM9_9MICO</name>
<reference evidence="9 10" key="1">
    <citation type="submission" date="2018-03" db="EMBL/GenBank/DDBJ databases">
        <title>Comparative analysis of microorganisms from saline springs in Andes Mountain Range, Colombia.</title>
        <authorList>
            <person name="Rubin E."/>
        </authorList>
    </citation>
    <scope>NUCLEOTIDE SEQUENCE [LARGE SCALE GENOMIC DNA]</scope>
    <source>
        <strain evidence="9 10">CG 23</strain>
    </source>
</reference>
<keyword evidence="5 7" id="KW-1133">Transmembrane helix</keyword>
<dbReference type="EMBL" id="PVTX01000001">
    <property type="protein sequence ID" value="PRZ10337.1"/>
    <property type="molecule type" value="Genomic_DNA"/>
</dbReference>
<evidence type="ECO:0000256" key="6">
    <source>
        <dbReference type="ARBA" id="ARBA00023136"/>
    </source>
</evidence>
<feature type="transmembrane region" description="Helical" evidence="7">
    <location>
        <begin position="97"/>
        <end position="117"/>
    </location>
</feature>
<dbReference type="Gene3D" id="1.10.3720.10">
    <property type="entry name" value="MetI-like"/>
    <property type="match status" value="1"/>
</dbReference>
<dbReference type="PANTHER" id="PTHR43744">
    <property type="entry name" value="ABC TRANSPORTER PERMEASE PROTEIN MG189-RELATED-RELATED"/>
    <property type="match status" value="1"/>
</dbReference>
<dbReference type="InterPro" id="IPR035906">
    <property type="entry name" value="MetI-like_sf"/>
</dbReference>
<proteinExistence type="inferred from homology"/>
<keyword evidence="10" id="KW-1185">Reference proteome</keyword>
<evidence type="ECO:0000256" key="1">
    <source>
        <dbReference type="ARBA" id="ARBA00004651"/>
    </source>
</evidence>
<comment type="caution">
    <text evidence="9">The sequence shown here is derived from an EMBL/GenBank/DDBJ whole genome shotgun (WGS) entry which is preliminary data.</text>
</comment>